<comment type="caution">
    <text evidence="2">The sequence shown here is derived from an EMBL/GenBank/DDBJ whole genome shotgun (WGS) entry which is preliminary data.</text>
</comment>
<organism evidence="2 3">
    <name type="scientific">Streptomyces spongiae</name>
    <dbReference type="NCBI Taxonomy" id="565072"/>
    <lineage>
        <taxon>Bacteria</taxon>
        <taxon>Bacillati</taxon>
        <taxon>Actinomycetota</taxon>
        <taxon>Actinomycetes</taxon>
        <taxon>Kitasatosporales</taxon>
        <taxon>Streptomycetaceae</taxon>
        <taxon>Streptomyces</taxon>
    </lineage>
</organism>
<dbReference type="OrthoDB" id="9803319at2"/>
<feature type="compositionally biased region" description="Basic residues" evidence="1">
    <location>
        <begin position="7"/>
        <end position="20"/>
    </location>
</feature>
<dbReference type="EMBL" id="VJZC01000017">
    <property type="protein sequence ID" value="MPY56511.1"/>
    <property type="molecule type" value="Genomic_DNA"/>
</dbReference>
<evidence type="ECO:0000313" key="2">
    <source>
        <dbReference type="EMBL" id="MPY56511.1"/>
    </source>
</evidence>
<accession>A0A5N8XAI5</accession>
<name>A0A5N8XAI5_9ACTN</name>
<dbReference type="Proteomes" id="UP000400924">
    <property type="component" value="Unassembled WGS sequence"/>
</dbReference>
<sequence length="114" mass="12159">MACPHPRLPHRARRGPRRARWPADPDQPAPGVGPVSTRLVIDAARCTGHGRCYAMAPDLLSDDEEGFVAQRGSDEVDVPAGLLGQADEAEQACPERAVRVLRSSAPSAGRSRPS</sequence>
<dbReference type="Pfam" id="PF13459">
    <property type="entry name" value="Fer4_15"/>
    <property type="match status" value="1"/>
</dbReference>
<gene>
    <name evidence="2" type="ORF">FNH08_04785</name>
</gene>
<feature type="region of interest" description="Disordered" evidence="1">
    <location>
        <begin position="1"/>
        <end position="36"/>
    </location>
</feature>
<reference evidence="2 3" key="1">
    <citation type="submission" date="2019-07" db="EMBL/GenBank/DDBJ databases">
        <title>New species of Amycolatopsis and Streptomyces.</title>
        <authorList>
            <person name="Duangmal K."/>
            <person name="Teo W.F.A."/>
            <person name="Lipun K."/>
        </authorList>
    </citation>
    <scope>NUCLEOTIDE SEQUENCE [LARGE SCALE GENOMIC DNA]</scope>
    <source>
        <strain evidence="2 3">NBRC 106415</strain>
    </source>
</reference>
<dbReference type="SUPFAM" id="SSF54862">
    <property type="entry name" value="4Fe-4S ferredoxins"/>
    <property type="match status" value="1"/>
</dbReference>
<dbReference type="Gene3D" id="3.30.70.20">
    <property type="match status" value="1"/>
</dbReference>
<protein>
    <submittedName>
        <fullName evidence="2">Ferredoxin</fullName>
    </submittedName>
</protein>
<keyword evidence="3" id="KW-1185">Reference proteome</keyword>
<evidence type="ECO:0000256" key="1">
    <source>
        <dbReference type="SAM" id="MobiDB-lite"/>
    </source>
</evidence>
<proteinExistence type="predicted"/>
<dbReference type="AlphaFoldDB" id="A0A5N8XAI5"/>
<evidence type="ECO:0000313" key="3">
    <source>
        <dbReference type="Proteomes" id="UP000400924"/>
    </source>
</evidence>